<dbReference type="Gene3D" id="1.10.238.10">
    <property type="entry name" value="EF-hand"/>
    <property type="match status" value="1"/>
</dbReference>
<dbReference type="OrthoDB" id="435273at2759"/>
<evidence type="ECO:0000256" key="1">
    <source>
        <dbReference type="ARBA" id="ARBA00022737"/>
    </source>
</evidence>
<dbReference type="PROSITE" id="PS00018">
    <property type="entry name" value="EF_HAND_1"/>
    <property type="match status" value="1"/>
</dbReference>
<evidence type="ECO:0000313" key="5">
    <source>
        <dbReference type="Proteomes" id="UP000245119"/>
    </source>
</evidence>
<dbReference type="PANTHER" id="PTHR23048">
    <property type="entry name" value="MYOSIN LIGHT CHAIN 1, 3"/>
    <property type="match status" value="1"/>
</dbReference>
<dbReference type="FunFam" id="1.10.238.10:FF:000178">
    <property type="entry name" value="Calmodulin-2 A"/>
    <property type="match status" value="1"/>
</dbReference>
<evidence type="ECO:0000259" key="3">
    <source>
        <dbReference type="PROSITE" id="PS50222"/>
    </source>
</evidence>
<dbReference type="GO" id="GO:0005509">
    <property type="term" value="F:calcium ion binding"/>
    <property type="evidence" value="ECO:0007669"/>
    <property type="project" value="InterPro"/>
</dbReference>
<dbReference type="SUPFAM" id="SSF47473">
    <property type="entry name" value="EF-hand"/>
    <property type="match status" value="1"/>
</dbReference>
<sequence>MTQHSQRTPMISLHARFFSEAKIEGDGRIDFAIFLDIMHSHSRVENCQKELLDALMAQDRNHTGYVNAADIRHILTNTGEHLSRNEELAPSSRVDDYTSSRFYNSEWVSMASNEVHSTDYNGCS</sequence>
<dbReference type="GO" id="GO:0016460">
    <property type="term" value="C:myosin II complex"/>
    <property type="evidence" value="ECO:0007669"/>
    <property type="project" value="TreeGrafter"/>
</dbReference>
<dbReference type="PROSITE" id="PS50222">
    <property type="entry name" value="EF_HAND_2"/>
    <property type="match status" value="1"/>
</dbReference>
<protein>
    <recommendedName>
        <fullName evidence="3">EF-hand domain-containing protein</fullName>
    </recommendedName>
</protein>
<accession>A0A2T7PS21</accession>
<keyword evidence="5" id="KW-1185">Reference proteome</keyword>
<gene>
    <name evidence="4" type="ORF">C0Q70_03195</name>
</gene>
<dbReference type="PANTHER" id="PTHR23048:SF0">
    <property type="entry name" value="CALMODULIN LIKE 3"/>
    <property type="match status" value="1"/>
</dbReference>
<dbReference type="AlphaFoldDB" id="A0A2T7PS21"/>
<evidence type="ECO:0000313" key="4">
    <source>
        <dbReference type="EMBL" id="PVD36219.1"/>
    </source>
</evidence>
<dbReference type="InterPro" id="IPR002048">
    <property type="entry name" value="EF_hand_dom"/>
</dbReference>
<proteinExistence type="predicted"/>
<dbReference type="Proteomes" id="UP000245119">
    <property type="component" value="Linkage Group LG2"/>
</dbReference>
<keyword evidence="2" id="KW-0106">Calcium</keyword>
<dbReference type="InterPro" id="IPR011992">
    <property type="entry name" value="EF-hand-dom_pair"/>
</dbReference>
<dbReference type="InterPro" id="IPR018247">
    <property type="entry name" value="EF_Hand_1_Ca_BS"/>
</dbReference>
<dbReference type="InterPro" id="IPR050230">
    <property type="entry name" value="CALM/Myosin/TropC-like"/>
</dbReference>
<feature type="domain" description="EF-hand" evidence="3">
    <location>
        <begin position="46"/>
        <end position="81"/>
    </location>
</feature>
<keyword evidence="1" id="KW-0677">Repeat</keyword>
<dbReference type="EMBL" id="PZQS01000002">
    <property type="protein sequence ID" value="PVD36219.1"/>
    <property type="molecule type" value="Genomic_DNA"/>
</dbReference>
<reference evidence="4 5" key="1">
    <citation type="submission" date="2018-04" db="EMBL/GenBank/DDBJ databases">
        <title>The genome of golden apple snail Pomacea canaliculata provides insight into stress tolerance and invasive adaptation.</title>
        <authorList>
            <person name="Liu C."/>
            <person name="Liu B."/>
            <person name="Ren Y."/>
            <person name="Zhang Y."/>
            <person name="Wang H."/>
            <person name="Li S."/>
            <person name="Jiang F."/>
            <person name="Yin L."/>
            <person name="Zhang G."/>
            <person name="Qian W."/>
            <person name="Fan W."/>
        </authorList>
    </citation>
    <scope>NUCLEOTIDE SEQUENCE [LARGE SCALE GENOMIC DNA]</scope>
    <source>
        <strain evidence="4">SZHN2017</strain>
        <tissue evidence="4">Muscle</tissue>
    </source>
</reference>
<name>A0A2T7PS21_POMCA</name>
<evidence type="ECO:0000256" key="2">
    <source>
        <dbReference type="ARBA" id="ARBA00022837"/>
    </source>
</evidence>
<dbReference type="STRING" id="400727.A0A2T7PS21"/>
<organism evidence="4 5">
    <name type="scientific">Pomacea canaliculata</name>
    <name type="common">Golden apple snail</name>
    <dbReference type="NCBI Taxonomy" id="400727"/>
    <lineage>
        <taxon>Eukaryota</taxon>
        <taxon>Metazoa</taxon>
        <taxon>Spiralia</taxon>
        <taxon>Lophotrochozoa</taxon>
        <taxon>Mollusca</taxon>
        <taxon>Gastropoda</taxon>
        <taxon>Caenogastropoda</taxon>
        <taxon>Architaenioglossa</taxon>
        <taxon>Ampullarioidea</taxon>
        <taxon>Ampullariidae</taxon>
        <taxon>Pomacea</taxon>
    </lineage>
</organism>
<comment type="caution">
    <text evidence="4">The sequence shown here is derived from an EMBL/GenBank/DDBJ whole genome shotgun (WGS) entry which is preliminary data.</text>
</comment>